<proteinExistence type="predicted"/>
<dbReference type="Proteomes" id="UP001178507">
    <property type="component" value="Unassembled WGS sequence"/>
</dbReference>
<gene>
    <name evidence="1" type="ORF">EVOR1521_LOCUS4345</name>
</gene>
<organism evidence="1 2">
    <name type="scientific">Effrenium voratum</name>
    <dbReference type="NCBI Taxonomy" id="2562239"/>
    <lineage>
        <taxon>Eukaryota</taxon>
        <taxon>Sar</taxon>
        <taxon>Alveolata</taxon>
        <taxon>Dinophyceae</taxon>
        <taxon>Suessiales</taxon>
        <taxon>Symbiodiniaceae</taxon>
        <taxon>Effrenium</taxon>
    </lineage>
</organism>
<protein>
    <submittedName>
        <fullName evidence="1">Uncharacterized protein</fullName>
    </submittedName>
</protein>
<dbReference type="AlphaFoldDB" id="A0AA36HTA9"/>
<comment type="caution">
    <text evidence="1">The sequence shown here is derived from an EMBL/GenBank/DDBJ whole genome shotgun (WGS) entry which is preliminary data.</text>
</comment>
<reference evidence="1" key="1">
    <citation type="submission" date="2023-08" db="EMBL/GenBank/DDBJ databases">
        <authorList>
            <person name="Chen Y."/>
            <person name="Shah S."/>
            <person name="Dougan E. K."/>
            <person name="Thang M."/>
            <person name="Chan C."/>
        </authorList>
    </citation>
    <scope>NUCLEOTIDE SEQUENCE</scope>
</reference>
<keyword evidence="2" id="KW-1185">Reference proteome</keyword>
<sequence length="174" mass="18632">MSLNNYGLHTAKYGRWPGNKSHTERSDPVTGSVPKGHAAFQAITKATSCTNLQACPIASGKSRRSCCLDLSNARSRWTPPAWLWQNCCEELQLEAAAAQCCWPARALTLCGLDACSVGWIPCAAARAAPQFPSLLTFTVKFSSMTQSWSGACSSGQLHIKVVGKRLPETGCAQA</sequence>
<evidence type="ECO:0000313" key="1">
    <source>
        <dbReference type="EMBL" id="CAJ1374936.1"/>
    </source>
</evidence>
<accession>A0AA36HTA9</accession>
<evidence type="ECO:0000313" key="2">
    <source>
        <dbReference type="Proteomes" id="UP001178507"/>
    </source>
</evidence>
<dbReference type="EMBL" id="CAUJNA010000289">
    <property type="protein sequence ID" value="CAJ1374936.1"/>
    <property type="molecule type" value="Genomic_DNA"/>
</dbReference>
<name>A0AA36HTA9_9DINO</name>